<evidence type="ECO:0000313" key="3">
    <source>
        <dbReference type="Proteomes" id="UP000516380"/>
    </source>
</evidence>
<sequence>MSGLGTPGHLEVPAGGQEVAGSPAGRGDRIGLALARLVNVHAVETGVRCPVPVVTMVTVANPLPNSNFAVATSVPSGARSWVVKPCAPGTPS</sequence>
<evidence type="ECO:0000313" key="2">
    <source>
        <dbReference type="EMBL" id="BCI91580.1"/>
    </source>
</evidence>
<evidence type="ECO:0000256" key="1">
    <source>
        <dbReference type="SAM" id="MobiDB-lite"/>
    </source>
</evidence>
<accession>A0A7G1IL41</accession>
<gene>
    <name evidence="2" type="ORF">NIIDMKKI_67860</name>
</gene>
<reference evidence="2 3" key="1">
    <citation type="submission" date="2020-07" db="EMBL/GenBank/DDBJ databases">
        <title>Mycobacterium kansasii (former subtype) with zoonotic potential isolated from diseased indoor pet cat, Japan.</title>
        <authorList>
            <person name="Fukano H."/>
            <person name="Terazono T."/>
            <person name="Hoshino Y."/>
        </authorList>
    </citation>
    <scope>NUCLEOTIDE SEQUENCE [LARGE SCALE GENOMIC DNA]</scope>
    <source>
        <strain evidence="2 3">Kuro-I</strain>
    </source>
</reference>
<proteinExistence type="predicted"/>
<feature type="region of interest" description="Disordered" evidence="1">
    <location>
        <begin position="1"/>
        <end position="25"/>
    </location>
</feature>
<dbReference type="EMBL" id="AP023343">
    <property type="protein sequence ID" value="BCI91580.1"/>
    <property type="molecule type" value="Genomic_DNA"/>
</dbReference>
<dbReference type="Proteomes" id="UP000516380">
    <property type="component" value="Chromosome"/>
</dbReference>
<name>A0A7G1IL41_MYCKA</name>
<keyword evidence="3" id="KW-1185">Reference proteome</keyword>
<organism evidence="2 3">
    <name type="scientific">Mycobacterium kansasii</name>
    <dbReference type="NCBI Taxonomy" id="1768"/>
    <lineage>
        <taxon>Bacteria</taxon>
        <taxon>Bacillati</taxon>
        <taxon>Actinomycetota</taxon>
        <taxon>Actinomycetes</taxon>
        <taxon>Mycobacteriales</taxon>
        <taxon>Mycobacteriaceae</taxon>
        <taxon>Mycobacterium</taxon>
    </lineage>
</organism>
<dbReference type="AlphaFoldDB" id="A0A7G1IL41"/>
<protein>
    <submittedName>
        <fullName evidence="2">Uncharacterized protein</fullName>
    </submittedName>
</protein>